<dbReference type="PANTHER" id="PTHR12286:SF5">
    <property type="entry name" value="SACCHAROPINE DEHYDROGENASE-LIKE OXIDOREDUCTASE"/>
    <property type="match status" value="1"/>
</dbReference>
<reference evidence="2" key="2">
    <citation type="submission" date="2021-08" db="EMBL/GenBank/DDBJ databases">
        <authorList>
            <person name="Eriksson T."/>
        </authorList>
    </citation>
    <scope>NUCLEOTIDE SEQUENCE</scope>
    <source>
        <strain evidence="2">Stoneville</strain>
        <tissue evidence="2">Whole head</tissue>
    </source>
</reference>
<keyword evidence="1" id="KW-0812">Transmembrane</keyword>
<keyword evidence="1" id="KW-1133">Transmembrane helix</keyword>
<dbReference type="GO" id="GO:0005811">
    <property type="term" value="C:lipid droplet"/>
    <property type="evidence" value="ECO:0007669"/>
    <property type="project" value="TreeGrafter"/>
</dbReference>
<feature type="transmembrane region" description="Helical" evidence="1">
    <location>
        <begin position="39"/>
        <end position="60"/>
    </location>
</feature>
<dbReference type="PANTHER" id="PTHR12286">
    <property type="entry name" value="SACCHAROPINE DEHYDROGENASE-LIKE OXIDOREDUCTASE"/>
    <property type="match status" value="1"/>
</dbReference>
<protein>
    <recommendedName>
        <fullName evidence="4">Saccharopine dehydrogenase</fullName>
    </recommendedName>
</protein>
<dbReference type="GO" id="GO:0005739">
    <property type="term" value="C:mitochondrion"/>
    <property type="evidence" value="ECO:0007669"/>
    <property type="project" value="TreeGrafter"/>
</dbReference>
<dbReference type="GO" id="GO:0005886">
    <property type="term" value="C:plasma membrane"/>
    <property type="evidence" value="ECO:0007669"/>
    <property type="project" value="TreeGrafter"/>
</dbReference>
<dbReference type="EMBL" id="JABDTM020030505">
    <property type="protein sequence ID" value="KAH0807407.1"/>
    <property type="molecule type" value="Genomic_DNA"/>
</dbReference>
<dbReference type="Gene3D" id="3.40.50.720">
    <property type="entry name" value="NAD(P)-binding Rossmann-like Domain"/>
    <property type="match status" value="1"/>
</dbReference>
<dbReference type="SUPFAM" id="SSF51735">
    <property type="entry name" value="NAD(P)-binding Rossmann-fold domains"/>
    <property type="match status" value="1"/>
</dbReference>
<evidence type="ECO:0000256" key="1">
    <source>
        <dbReference type="SAM" id="Phobius"/>
    </source>
</evidence>
<dbReference type="GO" id="GO:0009247">
    <property type="term" value="P:glycolipid biosynthetic process"/>
    <property type="evidence" value="ECO:0007669"/>
    <property type="project" value="TreeGrafter"/>
</dbReference>
<dbReference type="InterPro" id="IPR051276">
    <property type="entry name" value="Saccharopine_DH-like_oxidrdct"/>
</dbReference>
<evidence type="ECO:0000313" key="2">
    <source>
        <dbReference type="EMBL" id="KAH0807407.1"/>
    </source>
</evidence>
<proteinExistence type="predicted"/>
<name>A0A8J6H546_TENMO</name>
<comment type="caution">
    <text evidence="2">The sequence shown here is derived from an EMBL/GenBank/DDBJ whole genome shotgun (WGS) entry which is preliminary data.</text>
</comment>
<keyword evidence="1" id="KW-0472">Membrane</keyword>
<dbReference type="Proteomes" id="UP000719412">
    <property type="component" value="Unassembled WGS sequence"/>
</dbReference>
<reference evidence="2" key="1">
    <citation type="journal article" date="2020" name="J Insects Food Feed">
        <title>The yellow mealworm (Tenebrio molitor) genome: a resource for the emerging insects as food and feed industry.</title>
        <authorList>
            <person name="Eriksson T."/>
            <person name="Andere A."/>
            <person name="Kelstrup H."/>
            <person name="Emery V."/>
            <person name="Picard C."/>
        </authorList>
    </citation>
    <scope>NUCLEOTIDE SEQUENCE</scope>
    <source>
        <strain evidence="2">Stoneville</strain>
        <tissue evidence="2">Whole head</tissue>
    </source>
</reference>
<keyword evidence="3" id="KW-1185">Reference proteome</keyword>
<accession>A0A8J6H546</accession>
<dbReference type="AlphaFoldDB" id="A0A8J6H546"/>
<evidence type="ECO:0008006" key="4">
    <source>
        <dbReference type="Google" id="ProtNLM"/>
    </source>
</evidence>
<organism evidence="2 3">
    <name type="scientific">Tenebrio molitor</name>
    <name type="common">Yellow mealworm beetle</name>
    <dbReference type="NCBI Taxonomy" id="7067"/>
    <lineage>
        <taxon>Eukaryota</taxon>
        <taxon>Metazoa</taxon>
        <taxon>Ecdysozoa</taxon>
        <taxon>Arthropoda</taxon>
        <taxon>Hexapoda</taxon>
        <taxon>Insecta</taxon>
        <taxon>Pterygota</taxon>
        <taxon>Neoptera</taxon>
        <taxon>Endopterygota</taxon>
        <taxon>Coleoptera</taxon>
        <taxon>Polyphaga</taxon>
        <taxon>Cucujiformia</taxon>
        <taxon>Tenebrionidae</taxon>
        <taxon>Tenebrio</taxon>
    </lineage>
</organism>
<feature type="transmembrane region" description="Helical" evidence="1">
    <location>
        <begin position="415"/>
        <end position="436"/>
    </location>
</feature>
<dbReference type="InterPro" id="IPR036291">
    <property type="entry name" value="NAD(P)-bd_dom_sf"/>
</dbReference>
<sequence>MQFNSNHAGPYPGCEGTVIRRSQRYFYETNHSRPIQIRCYVGTVSFLLYILLFFGFWIWVPMSKLRFTRNLLLKYPRFFSGGVFGTSPLEESTKKFELVTTFYGRGWKGKAVDATYRQKEDSWIVGKVRGRDGYQITGLCAAVSALVLVGGSQKLPRKGGVYTTAPVFTDTELVEMLQRNGLEFEVCDRGDIGYSGKIIAEIFDQIAAKEKRNISWGIAGRSLQKLQQVLDELESKLGKKLDKVPIIIANTNEEASLMKMASKARLVVNCTGPFKIHGEPVLLYNEEASEKGVYVVPACGLDSIPADMGVDFTRRTFKGTLNSVEVYQEVVSDNDGYGTGSVMNSGTWESLVYIMADYSELKKIRTKLFLKRLPDLQPKLSYRRLPHRIPMSKGLAGPYPSGEGTVRTYIGTEGYFFYFFAFLGFWFNAILSKFRFTLNLLLKYPKLFSLGFSGSEPLEENRQMFQIVTTVYGRGWKDKEVDETYGQKEDSWIVAKVTGRDGYEIGGICVAASALVLLDGGQRLPKKGGVYTTAAVFTDTDLVQMLQRHELKFDICGQGTL</sequence>
<evidence type="ECO:0000313" key="3">
    <source>
        <dbReference type="Proteomes" id="UP000719412"/>
    </source>
</evidence>
<gene>
    <name evidence="2" type="ORF">GEV33_015384</name>
</gene>